<keyword evidence="7" id="KW-0804">Transcription</keyword>
<dbReference type="OrthoDB" id="419183at2759"/>
<evidence type="ECO:0000256" key="6">
    <source>
        <dbReference type="ARBA" id="ARBA00023125"/>
    </source>
</evidence>
<dbReference type="EMBL" id="UZAH01001479">
    <property type="protein sequence ID" value="VDO19763.1"/>
    <property type="molecule type" value="Genomic_DNA"/>
</dbReference>
<keyword evidence="6" id="KW-0238">DNA-binding</keyword>
<comment type="subcellular location">
    <subcellularLocation>
        <location evidence="1">Nucleus</location>
    </subcellularLocation>
</comment>
<evidence type="ECO:0000256" key="7">
    <source>
        <dbReference type="ARBA" id="ARBA00023163"/>
    </source>
</evidence>
<dbReference type="Pfam" id="PF12269">
    <property type="entry name" value="CpG_bind_C"/>
    <property type="match status" value="1"/>
</dbReference>
<evidence type="ECO:0000313" key="14">
    <source>
        <dbReference type="WBParaSite" id="HPBE_0000138001-mRNA-1"/>
    </source>
</evidence>
<dbReference type="WBParaSite" id="HPBE_0000138001-mRNA-1">
    <property type="protein sequence ID" value="HPBE_0000138001-mRNA-1"/>
    <property type="gene ID" value="HPBE_0000138001"/>
</dbReference>
<dbReference type="GO" id="GO:0048188">
    <property type="term" value="C:Set1C/COMPASS complex"/>
    <property type="evidence" value="ECO:0007669"/>
    <property type="project" value="InterPro"/>
</dbReference>
<dbReference type="GO" id="GO:0008270">
    <property type="term" value="F:zinc ion binding"/>
    <property type="evidence" value="ECO:0007669"/>
    <property type="project" value="UniProtKB-KW"/>
</dbReference>
<proteinExistence type="predicted"/>
<dbReference type="InterPro" id="IPR022056">
    <property type="entry name" value="CpG-bd_C"/>
</dbReference>
<feature type="domain" description="CpG binding protein C-terminal" evidence="11">
    <location>
        <begin position="58"/>
        <end position="212"/>
    </location>
</feature>
<evidence type="ECO:0000256" key="9">
    <source>
        <dbReference type="ARBA" id="ARBA00023828"/>
    </source>
</evidence>
<dbReference type="AlphaFoldDB" id="A0A183F5D8"/>
<evidence type="ECO:0000256" key="5">
    <source>
        <dbReference type="ARBA" id="ARBA00023015"/>
    </source>
</evidence>
<dbReference type="PANTHER" id="PTHR46174">
    <property type="entry name" value="CXXC-TYPE ZINC FINGER PROTEIN 1"/>
    <property type="match status" value="1"/>
</dbReference>
<keyword evidence="8" id="KW-0539">Nucleus</keyword>
<evidence type="ECO:0000256" key="1">
    <source>
        <dbReference type="ARBA" id="ARBA00004123"/>
    </source>
</evidence>
<evidence type="ECO:0000256" key="3">
    <source>
        <dbReference type="ARBA" id="ARBA00022771"/>
    </source>
</evidence>
<evidence type="ECO:0000259" key="11">
    <source>
        <dbReference type="Pfam" id="PF12269"/>
    </source>
</evidence>
<reference evidence="14" key="2">
    <citation type="submission" date="2019-09" db="UniProtKB">
        <authorList>
            <consortium name="WormBaseParasite"/>
        </authorList>
    </citation>
    <scope>IDENTIFICATION</scope>
</reference>
<dbReference type="InterPro" id="IPR037869">
    <property type="entry name" value="Spp1/CFP1"/>
</dbReference>
<evidence type="ECO:0000256" key="8">
    <source>
        <dbReference type="ARBA" id="ARBA00023242"/>
    </source>
</evidence>
<sequence length="226" mass="25934">MDERAPPRRATARARPPARKKHEVTKKMESRQCIQPECVQEAREDSKYCSDECGVKMAKIRLLTLLPKKVLDYYREQPLSELQAVEELRAIDQKIGKIQVETETMLGYVRIIQRYVAAMKSTTSVSYDEPGDVDFMVNCTVCGMETTGRQLPKHVERCFVRSEKQTSFGTATPATFNPDNLFCEAYNKANNTYCKRVRVICAEHYKGELENDLQASYFHIMGVRVC</sequence>
<protein>
    <recommendedName>
        <fullName evidence="9">CXXC-type zinc finger protein 1</fullName>
    </recommendedName>
</protein>
<evidence type="ECO:0000256" key="10">
    <source>
        <dbReference type="SAM" id="MobiDB-lite"/>
    </source>
</evidence>
<feature type="compositionally biased region" description="Basic residues" evidence="10">
    <location>
        <begin position="10"/>
        <end position="24"/>
    </location>
</feature>
<name>A0A183F5D8_HELPZ</name>
<evidence type="ECO:0000256" key="2">
    <source>
        <dbReference type="ARBA" id="ARBA00022723"/>
    </source>
</evidence>
<keyword evidence="2" id="KW-0479">Metal-binding</keyword>
<keyword evidence="3" id="KW-0863">Zinc-finger</keyword>
<reference evidence="12 13" key="1">
    <citation type="submission" date="2018-11" db="EMBL/GenBank/DDBJ databases">
        <authorList>
            <consortium name="Pathogen Informatics"/>
        </authorList>
    </citation>
    <scope>NUCLEOTIDE SEQUENCE [LARGE SCALE GENOMIC DNA]</scope>
</reference>
<evidence type="ECO:0000313" key="13">
    <source>
        <dbReference type="Proteomes" id="UP000050761"/>
    </source>
</evidence>
<keyword evidence="4" id="KW-0862">Zinc</keyword>
<dbReference type="GO" id="GO:0045893">
    <property type="term" value="P:positive regulation of DNA-templated transcription"/>
    <property type="evidence" value="ECO:0007669"/>
    <property type="project" value="TreeGrafter"/>
</dbReference>
<dbReference type="Proteomes" id="UP000050761">
    <property type="component" value="Unassembled WGS sequence"/>
</dbReference>
<evidence type="ECO:0000256" key="4">
    <source>
        <dbReference type="ARBA" id="ARBA00022833"/>
    </source>
</evidence>
<dbReference type="PANTHER" id="PTHR46174:SF1">
    <property type="entry name" value="CXXC-TYPE ZINC FINGER PROTEIN 1"/>
    <property type="match status" value="1"/>
</dbReference>
<keyword evidence="13" id="KW-1185">Reference proteome</keyword>
<accession>A0A3P7UFY6</accession>
<accession>A0A183F5D8</accession>
<evidence type="ECO:0000313" key="12">
    <source>
        <dbReference type="EMBL" id="VDO19763.1"/>
    </source>
</evidence>
<organism evidence="13 14">
    <name type="scientific">Heligmosomoides polygyrus</name>
    <name type="common">Parasitic roundworm</name>
    <dbReference type="NCBI Taxonomy" id="6339"/>
    <lineage>
        <taxon>Eukaryota</taxon>
        <taxon>Metazoa</taxon>
        <taxon>Ecdysozoa</taxon>
        <taxon>Nematoda</taxon>
        <taxon>Chromadorea</taxon>
        <taxon>Rhabditida</taxon>
        <taxon>Rhabditina</taxon>
        <taxon>Rhabditomorpha</taxon>
        <taxon>Strongyloidea</taxon>
        <taxon>Heligmosomidae</taxon>
        <taxon>Heligmosomoides</taxon>
    </lineage>
</organism>
<gene>
    <name evidence="12" type="ORF">HPBE_LOCUS1381</name>
</gene>
<dbReference type="GO" id="GO:0003677">
    <property type="term" value="F:DNA binding"/>
    <property type="evidence" value="ECO:0007669"/>
    <property type="project" value="UniProtKB-KW"/>
</dbReference>
<keyword evidence="5" id="KW-0805">Transcription regulation</keyword>
<feature type="region of interest" description="Disordered" evidence="10">
    <location>
        <begin position="1"/>
        <end position="28"/>
    </location>
</feature>